<dbReference type="InterPro" id="IPR023408">
    <property type="entry name" value="MscS_beta-dom_sf"/>
</dbReference>
<keyword evidence="12" id="KW-1185">Reference proteome</keyword>
<dbReference type="SUPFAM" id="SSF50182">
    <property type="entry name" value="Sm-like ribonucleoproteins"/>
    <property type="match status" value="1"/>
</dbReference>
<feature type="domain" description="Mechanosensitive ion channel transmembrane helices 2/3" evidence="10">
    <location>
        <begin position="70"/>
        <end position="111"/>
    </location>
</feature>
<dbReference type="Pfam" id="PF05552">
    <property type="entry name" value="MS_channel_1st_1"/>
    <property type="match status" value="1"/>
</dbReference>
<dbReference type="GO" id="GO:0008381">
    <property type="term" value="F:mechanosensitive monoatomic ion channel activity"/>
    <property type="evidence" value="ECO:0007669"/>
    <property type="project" value="InterPro"/>
</dbReference>
<dbReference type="SUPFAM" id="SSF82689">
    <property type="entry name" value="Mechanosensitive channel protein MscS (YggB), C-terminal domain"/>
    <property type="match status" value="1"/>
</dbReference>
<dbReference type="InterPro" id="IPR045275">
    <property type="entry name" value="MscS_archaea/bacteria_type"/>
</dbReference>
<organism evidence="11 12">
    <name type="scientific">Segetibacter aerophilus</name>
    <dbReference type="NCBI Taxonomy" id="670293"/>
    <lineage>
        <taxon>Bacteria</taxon>
        <taxon>Pseudomonadati</taxon>
        <taxon>Bacteroidota</taxon>
        <taxon>Chitinophagia</taxon>
        <taxon>Chitinophagales</taxon>
        <taxon>Chitinophagaceae</taxon>
        <taxon>Segetibacter</taxon>
    </lineage>
</organism>
<dbReference type="InterPro" id="IPR049278">
    <property type="entry name" value="MS_channel_C"/>
</dbReference>
<dbReference type="SUPFAM" id="SSF82861">
    <property type="entry name" value="Mechanosensitive channel protein MscS (YggB), transmembrane region"/>
    <property type="match status" value="1"/>
</dbReference>
<feature type="domain" description="Mechanosensitive ion channel MscS C-terminal" evidence="9">
    <location>
        <begin position="185"/>
        <end position="270"/>
    </location>
</feature>
<dbReference type="InterPro" id="IPR008910">
    <property type="entry name" value="MSC_TM_helix"/>
</dbReference>
<dbReference type="InterPro" id="IPR011066">
    <property type="entry name" value="MscS_channel_C_sf"/>
</dbReference>
<evidence type="ECO:0000313" key="12">
    <source>
        <dbReference type="Proteomes" id="UP000321513"/>
    </source>
</evidence>
<feature type="domain" description="Mechanosensitive ion channel MscS" evidence="8">
    <location>
        <begin position="112"/>
        <end position="179"/>
    </location>
</feature>
<evidence type="ECO:0000256" key="2">
    <source>
        <dbReference type="ARBA" id="ARBA00008017"/>
    </source>
</evidence>
<feature type="transmembrane region" description="Helical" evidence="7">
    <location>
        <begin position="91"/>
        <end position="110"/>
    </location>
</feature>
<dbReference type="Pfam" id="PF21088">
    <property type="entry name" value="MS_channel_1st"/>
    <property type="match status" value="1"/>
</dbReference>
<proteinExistence type="inferred from homology"/>
<dbReference type="AlphaFoldDB" id="A0A512B7P0"/>
<dbReference type="PANTHER" id="PTHR30221">
    <property type="entry name" value="SMALL-CONDUCTANCE MECHANOSENSITIVE CHANNEL"/>
    <property type="match status" value="1"/>
</dbReference>
<dbReference type="Pfam" id="PF00924">
    <property type="entry name" value="MS_channel_2nd"/>
    <property type="match status" value="1"/>
</dbReference>
<evidence type="ECO:0000256" key="5">
    <source>
        <dbReference type="ARBA" id="ARBA00022989"/>
    </source>
</evidence>
<comment type="similarity">
    <text evidence="2">Belongs to the MscS (TC 1.A.23) family.</text>
</comment>
<feature type="transmembrane region" description="Helical" evidence="7">
    <location>
        <begin position="24"/>
        <end position="42"/>
    </location>
</feature>
<evidence type="ECO:0000256" key="4">
    <source>
        <dbReference type="ARBA" id="ARBA00022692"/>
    </source>
</evidence>
<evidence type="ECO:0008006" key="13">
    <source>
        <dbReference type="Google" id="ProtNLM"/>
    </source>
</evidence>
<keyword evidence="3" id="KW-1003">Cell membrane</keyword>
<name>A0A512B7P0_9BACT</name>
<dbReference type="RefSeq" id="WP_147201794.1">
    <property type="nucleotide sequence ID" value="NZ_BJYT01000001.1"/>
</dbReference>
<evidence type="ECO:0000256" key="3">
    <source>
        <dbReference type="ARBA" id="ARBA00022475"/>
    </source>
</evidence>
<dbReference type="InterPro" id="IPR010920">
    <property type="entry name" value="LSM_dom_sf"/>
</dbReference>
<evidence type="ECO:0000259" key="10">
    <source>
        <dbReference type="Pfam" id="PF21088"/>
    </source>
</evidence>
<dbReference type="GO" id="GO:0005886">
    <property type="term" value="C:plasma membrane"/>
    <property type="evidence" value="ECO:0007669"/>
    <property type="project" value="UniProtKB-SubCell"/>
</dbReference>
<dbReference type="EMBL" id="BJYT01000001">
    <property type="protein sequence ID" value="GEO07837.1"/>
    <property type="molecule type" value="Genomic_DNA"/>
</dbReference>
<reference evidence="11 12" key="1">
    <citation type="submission" date="2019-07" db="EMBL/GenBank/DDBJ databases">
        <title>Whole genome shotgun sequence of Segetibacter aerophilus NBRC 106135.</title>
        <authorList>
            <person name="Hosoyama A."/>
            <person name="Uohara A."/>
            <person name="Ohji S."/>
            <person name="Ichikawa N."/>
        </authorList>
    </citation>
    <scope>NUCLEOTIDE SEQUENCE [LARGE SCALE GENOMIC DNA]</scope>
    <source>
        <strain evidence="11 12">NBRC 106135</strain>
    </source>
</reference>
<comment type="caution">
    <text evidence="11">The sequence shown here is derived from an EMBL/GenBank/DDBJ whole genome shotgun (WGS) entry which is preliminary data.</text>
</comment>
<evidence type="ECO:0000259" key="9">
    <source>
        <dbReference type="Pfam" id="PF21082"/>
    </source>
</evidence>
<dbReference type="OrthoDB" id="1522493at2"/>
<keyword evidence="6 7" id="KW-0472">Membrane</keyword>
<gene>
    <name evidence="11" type="ORF">SAE01_03330</name>
</gene>
<accession>A0A512B7P0</accession>
<dbReference type="InterPro" id="IPR049142">
    <property type="entry name" value="MS_channel_1st"/>
</dbReference>
<dbReference type="Gene3D" id="1.10.287.1260">
    <property type="match status" value="1"/>
</dbReference>
<dbReference type="InterPro" id="IPR006685">
    <property type="entry name" value="MscS_channel_2nd"/>
</dbReference>
<keyword evidence="4 7" id="KW-0812">Transmembrane</keyword>
<dbReference type="PANTHER" id="PTHR30221:SF1">
    <property type="entry name" value="SMALL-CONDUCTANCE MECHANOSENSITIVE CHANNEL"/>
    <property type="match status" value="1"/>
</dbReference>
<dbReference type="Pfam" id="PF21082">
    <property type="entry name" value="MS_channel_3rd"/>
    <property type="match status" value="1"/>
</dbReference>
<sequence>MDINKAYHLIETKLLIWLRELVRLLPNIIIASLLIVLGFYVAKLIRKLAQKIFHRFTQHDTITNLFSSFVYIVVIGITLFVALSVLHLDKAVTSILAGAGIAGIALAFAFQDIAANFMAGILLSIRRPLVIGDLVKSKDIMGKVITINMRDTIIQTFQGQLVIVPNKEIFQNSLENFTRSGKRRIDLTVGVSYGDNLDKVKQVALQAVKNMTVLDPETPATLFYTEFAESSINFTLQVWINSTEQPIFWQGTSEAIMLIKKAFDENGISIPYPIRTLDFAIKGGENLADALKQSKGGKEL</sequence>
<dbReference type="InterPro" id="IPR011014">
    <property type="entry name" value="MscS_channel_TM-2"/>
</dbReference>
<evidence type="ECO:0000256" key="1">
    <source>
        <dbReference type="ARBA" id="ARBA00004651"/>
    </source>
</evidence>
<keyword evidence="5 7" id="KW-1133">Transmembrane helix</keyword>
<dbReference type="Gene3D" id="3.30.70.100">
    <property type="match status" value="1"/>
</dbReference>
<evidence type="ECO:0000313" key="11">
    <source>
        <dbReference type="EMBL" id="GEO07837.1"/>
    </source>
</evidence>
<comment type="subcellular location">
    <subcellularLocation>
        <location evidence="1">Cell membrane</location>
        <topology evidence="1">Multi-pass membrane protein</topology>
    </subcellularLocation>
</comment>
<protein>
    <recommendedName>
        <fullName evidence="13">Mechanosensitive ion channel protein</fullName>
    </recommendedName>
</protein>
<dbReference type="Gene3D" id="2.30.30.60">
    <property type="match status" value="1"/>
</dbReference>
<evidence type="ECO:0000256" key="7">
    <source>
        <dbReference type="SAM" id="Phobius"/>
    </source>
</evidence>
<dbReference type="Proteomes" id="UP000321513">
    <property type="component" value="Unassembled WGS sequence"/>
</dbReference>
<evidence type="ECO:0000256" key="6">
    <source>
        <dbReference type="ARBA" id="ARBA00023136"/>
    </source>
</evidence>
<evidence type="ECO:0000259" key="8">
    <source>
        <dbReference type="Pfam" id="PF00924"/>
    </source>
</evidence>
<feature type="transmembrane region" description="Helical" evidence="7">
    <location>
        <begin position="62"/>
        <end position="85"/>
    </location>
</feature>